<organism evidence="3 4">
    <name type="scientific">Novosphingobium pentaromativorans</name>
    <dbReference type="NCBI Taxonomy" id="205844"/>
    <lineage>
        <taxon>Bacteria</taxon>
        <taxon>Pseudomonadati</taxon>
        <taxon>Pseudomonadota</taxon>
        <taxon>Alphaproteobacteria</taxon>
        <taxon>Sphingomonadales</taxon>
        <taxon>Sphingomonadaceae</taxon>
        <taxon>Novosphingobium</taxon>
    </lineage>
</organism>
<gene>
    <name evidence="3" type="ORF">DI555_18320</name>
</gene>
<dbReference type="InterPro" id="IPR011042">
    <property type="entry name" value="6-blade_b-propeller_TolB-like"/>
</dbReference>
<evidence type="ECO:0000259" key="2">
    <source>
        <dbReference type="Pfam" id="PF22807"/>
    </source>
</evidence>
<feature type="domain" description="Pyrroloquinoline quinone-dependent pyranose dehydrogenase beta-propeller" evidence="2">
    <location>
        <begin position="167"/>
        <end position="290"/>
    </location>
</feature>
<sequence length="498" mass="53817">MRSILIKSALALGAVVLVGGGVVAWAQYSNTSDLPFDDTVGKDPKLVEPDPQWIPSVKLVETVGWGAGEAPKAGQGLAVARFAEGLDHPRTMLTLPNGDVLVAETNAPPGNKPKGITGMVMGWMFNRVGAGQASPDKIVLLRDGDGDGKAEQRFDFRTADMHSPSGMAYQNGKLYIANHDKVLEFAFQPGATKLEGKALRTMIDLPAGGNHWMRNLLLSQDGKHLYVTVGSASNIADDGMEAETGRAAIWEVDMDTARRRQFAAGMRNPNGLGWNPSTGEMWATVQERDMLGPDLVPDYLTNVPVGAQYGWPWVYWKTTFDERVQWPMQTYMLEYTRKPEYAMGAHASVLGMVFAGGGNRMGSKFANGAFVARHGSWNRRPAVGYDVVFVPFDANGNPQDVKPIPVLSGFLKDASHTHGRPTWLAWDKTGSLLVSDDTAGVVWRVQAPGAAPSAEIKPVVTEHMKPLEEIKDPTIPGATGNLEAGFTKGPDKLLPTGQ</sequence>
<proteinExistence type="predicted"/>
<dbReference type="PANTHER" id="PTHR19328">
    <property type="entry name" value="HEDGEHOG-INTERACTING PROTEIN"/>
    <property type="match status" value="1"/>
</dbReference>
<dbReference type="PANTHER" id="PTHR19328:SF55">
    <property type="entry name" value="BLR6566 PROTEIN"/>
    <property type="match status" value="1"/>
</dbReference>
<dbReference type="InterPro" id="IPR054539">
    <property type="entry name" value="Beta-prop_PDH"/>
</dbReference>
<dbReference type="Proteomes" id="UP000249082">
    <property type="component" value="Unassembled WGS sequence"/>
</dbReference>
<evidence type="ECO:0000313" key="4">
    <source>
        <dbReference type="Proteomes" id="UP000249082"/>
    </source>
</evidence>
<dbReference type="AlphaFoldDB" id="A0A2W5QNF8"/>
<evidence type="ECO:0000313" key="3">
    <source>
        <dbReference type="EMBL" id="PZQ53030.1"/>
    </source>
</evidence>
<dbReference type="InterPro" id="IPR011041">
    <property type="entry name" value="Quinoprot_gluc/sorb_DH_b-prop"/>
</dbReference>
<protein>
    <submittedName>
        <fullName evidence="3">Sorbosone dehydrogenase family protein</fullName>
    </submittedName>
</protein>
<reference evidence="3 4" key="1">
    <citation type="submission" date="2017-08" db="EMBL/GenBank/DDBJ databases">
        <title>Infants hospitalized years apart are colonized by the same room-sourced microbial strains.</title>
        <authorList>
            <person name="Brooks B."/>
            <person name="Olm M.R."/>
            <person name="Firek B.A."/>
            <person name="Baker R."/>
            <person name="Thomas B.C."/>
            <person name="Morowitz M.J."/>
            <person name="Banfield J.F."/>
        </authorList>
    </citation>
    <scope>NUCLEOTIDE SEQUENCE [LARGE SCALE GENOMIC DNA]</scope>
    <source>
        <strain evidence="3">S2_005_002_R2_33</strain>
    </source>
</reference>
<evidence type="ECO:0000256" key="1">
    <source>
        <dbReference type="SAM" id="MobiDB-lite"/>
    </source>
</evidence>
<feature type="region of interest" description="Disordered" evidence="1">
    <location>
        <begin position="473"/>
        <end position="498"/>
    </location>
</feature>
<dbReference type="Gene3D" id="2.120.10.30">
    <property type="entry name" value="TolB, C-terminal domain"/>
    <property type="match status" value="1"/>
</dbReference>
<comment type="caution">
    <text evidence="3">The sequence shown here is derived from an EMBL/GenBank/DDBJ whole genome shotgun (WGS) entry which is preliminary data.</text>
</comment>
<feature type="domain" description="Pyrroloquinoline quinone-dependent pyranose dehydrogenase beta-propeller" evidence="2">
    <location>
        <begin position="336"/>
        <end position="446"/>
    </location>
</feature>
<dbReference type="SUPFAM" id="SSF50952">
    <property type="entry name" value="Soluble quinoprotein glucose dehydrogenase"/>
    <property type="match status" value="1"/>
</dbReference>
<name>A0A2W5QNF8_9SPHN</name>
<accession>A0A2W5QNF8</accession>
<dbReference type="EMBL" id="QFPX01000019">
    <property type="protein sequence ID" value="PZQ53030.1"/>
    <property type="molecule type" value="Genomic_DNA"/>
</dbReference>
<dbReference type="Pfam" id="PF22807">
    <property type="entry name" value="TrAA12"/>
    <property type="match status" value="2"/>
</dbReference>